<reference evidence="1 2" key="1">
    <citation type="submission" date="2019-06" db="EMBL/GenBank/DDBJ databases">
        <title>A chromosomal-level reference genome of Carpinus fangiana (Coryloideae, Betulaceae).</title>
        <authorList>
            <person name="Yang X."/>
            <person name="Wang Z."/>
            <person name="Zhang L."/>
            <person name="Hao G."/>
            <person name="Liu J."/>
            <person name="Yang Y."/>
        </authorList>
    </citation>
    <scope>NUCLEOTIDE SEQUENCE [LARGE SCALE GENOMIC DNA]</scope>
    <source>
        <strain evidence="1">Cfa_2016G</strain>
        <tissue evidence="1">Leaf</tissue>
    </source>
</reference>
<evidence type="ECO:0000313" key="2">
    <source>
        <dbReference type="Proteomes" id="UP000327013"/>
    </source>
</evidence>
<evidence type="ECO:0000313" key="1">
    <source>
        <dbReference type="EMBL" id="KAE8008041.1"/>
    </source>
</evidence>
<proteinExistence type="predicted"/>
<dbReference type="AlphaFoldDB" id="A0A5N6QLK6"/>
<keyword evidence="2" id="KW-1185">Reference proteome</keyword>
<dbReference type="EMBL" id="CM017322">
    <property type="protein sequence ID" value="KAE8008041.1"/>
    <property type="molecule type" value="Genomic_DNA"/>
</dbReference>
<accession>A0A5N6QLK6</accession>
<dbReference type="Proteomes" id="UP000327013">
    <property type="component" value="Chromosome 2"/>
</dbReference>
<organism evidence="1 2">
    <name type="scientific">Carpinus fangiana</name>
    <dbReference type="NCBI Taxonomy" id="176857"/>
    <lineage>
        <taxon>Eukaryota</taxon>
        <taxon>Viridiplantae</taxon>
        <taxon>Streptophyta</taxon>
        <taxon>Embryophyta</taxon>
        <taxon>Tracheophyta</taxon>
        <taxon>Spermatophyta</taxon>
        <taxon>Magnoliopsida</taxon>
        <taxon>eudicotyledons</taxon>
        <taxon>Gunneridae</taxon>
        <taxon>Pentapetalae</taxon>
        <taxon>rosids</taxon>
        <taxon>fabids</taxon>
        <taxon>Fagales</taxon>
        <taxon>Betulaceae</taxon>
        <taxon>Carpinus</taxon>
    </lineage>
</organism>
<sequence length="115" mass="12148">MPYAVAGGGDERNGMEGNVVGILGGKVTFGIVGLVGMVGNGGRVVGKGGNVGLGKVGTTGVVCKRWRAAKLLLIMLEKLKTTKKAKMKKLREGAMTEGNSQLRQRSSLGFGWWWK</sequence>
<gene>
    <name evidence="1" type="ORF">FH972_004589</name>
</gene>
<protein>
    <submittedName>
        <fullName evidence="1">Uncharacterized protein</fullName>
    </submittedName>
</protein>
<name>A0A5N6QLK6_9ROSI</name>